<gene>
    <name evidence="1" type="ORF">PX52LOC_03398</name>
</gene>
<dbReference type="Proteomes" id="UP000324974">
    <property type="component" value="Chromosome"/>
</dbReference>
<evidence type="ECO:0000313" key="1">
    <source>
        <dbReference type="EMBL" id="QEL16444.1"/>
    </source>
</evidence>
<dbReference type="KEGG" id="lrs:PX52LOC_03398"/>
<evidence type="ECO:0000313" key="2">
    <source>
        <dbReference type="Proteomes" id="UP000324974"/>
    </source>
</evidence>
<sequence>MLSTRELRPAASPPPIAYLEYAIGGGEAEVYRLFGGTRFNGRVSGTSLDRASRRYMDGEQVLQELVFFATFLDELPYRARSVYVHLS</sequence>
<dbReference type="AlphaFoldDB" id="A0A5C1AH56"/>
<proteinExistence type="predicted"/>
<reference evidence="2" key="1">
    <citation type="submission" date="2019-08" db="EMBL/GenBank/DDBJ databases">
        <title>Limnoglobus roseus gen. nov., sp. nov., a novel freshwater planctomycete with a giant genome from the family Gemmataceae.</title>
        <authorList>
            <person name="Kulichevskaya I.S."/>
            <person name="Naumoff D.G."/>
            <person name="Miroshnikov K."/>
            <person name="Ivanova A."/>
            <person name="Philippov D.A."/>
            <person name="Hakobyan A."/>
            <person name="Rijpstra I.C."/>
            <person name="Sinninghe Damste J.S."/>
            <person name="Liesack W."/>
            <person name="Dedysh S.N."/>
        </authorList>
    </citation>
    <scope>NUCLEOTIDE SEQUENCE [LARGE SCALE GENOMIC DNA]</scope>
    <source>
        <strain evidence="2">PX52</strain>
    </source>
</reference>
<accession>A0A5C1AH56</accession>
<dbReference type="EMBL" id="CP042425">
    <property type="protein sequence ID" value="QEL16444.1"/>
    <property type="molecule type" value="Genomic_DNA"/>
</dbReference>
<organism evidence="1 2">
    <name type="scientific">Limnoglobus roseus</name>
    <dbReference type="NCBI Taxonomy" id="2598579"/>
    <lineage>
        <taxon>Bacteria</taxon>
        <taxon>Pseudomonadati</taxon>
        <taxon>Planctomycetota</taxon>
        <taxon>Planctomycetia</taxon>
        <taxon>Gemmatales</taxon>
        <taxon>Gemmataceae</taxon>
        <taxon>Limnoglobus</taxon>
    </lineage>
</organism>
<name>A0A5C1AH56_9BACT</name>
<keyword evidence="2" id="KW-1185">Reference proteome</keyword>
<protein>
    <submittedName>
        <fullName evidence="1">Uncharacterized protein</fullName>
    </submittedName>
</protein>